<name>A0A2L1TH26_ACRDI</name>
<dbReference type="InterPro" id="IPR001881">
    <property type="entry name" value="EGF-like_Ca-bd_dom"/>
</dbReference>
<evidence type="ECO:0000256" key="4">
    <source>
        <dbReference type="ARBA" id="ARBA00022737"/>
    </source>
</evidence>
<feature type="compositionally biased region" description="Low complexity" evidence="10">
    <location>
        <begin position="161"/>
        <end position="189"/>
    </location>
</feature>
<keyword evidence="7" id="KW-0472">Membrane</keyword>
<evidence type="ECO:0000256" key="3">
    <source>
        <dbReference type="ARBA" id="ARBA00022692"/>
    </source>
</evidence>
<dbReference type="Pfam" id="PF06119">
    <property type="entry name" value="NIDO"/>
    <property type="match status" value="1"/>
</dbReference>
<dbReference type="Gene3D" id="2.20.100.10">
    <property type="entry name" value="Thrombospondin type-1 (TSP1) repeat"/>
    <property type="match status" value="4"/>
</dbReference>
<dbReference type="PROSITE" id="PS50026">
    <property type="entry name" value="EGF_3"/>
    <property type="match status" value="2"/>
</dbReference>
<feature type="domain" description="EGF-like" evidence="11">
    <location>
        <begin position="937"/>
        <end position="977"/>
    </location>
</feature>
<dbReference type="InterPro" id="IPR000742">
    <property type="entry name" value="EGF"/>
</dbReference>
<feature type="domain" description="AMOP" evidence="12">
    <location>
        <begin position="632"/>
        <end position="770"/>
    </location>
</feature>
<keyword evidence="8" id="KW-1015">Disulfide bond</keyword>
<dbReference type="InterPro" id="IPR026823">
    <property type="entry name" value="cEGF"/>
</dbReference>
<dbReference type="SMART" id="SM00179">
    <property type="entry name" value="EGF_CA"/>
    <property type="match status" value="2"/>
</dbReference>
<dbReference type="PROSITE" id="PS00010">
    <property type="entry name" value="ASX_HYDROXYL"/>
    <property type="match status" value="2"/>
</dbReference>
<comment type="caution">
    <text evidence="9">Lacks conserved residue(s) required for the propagation of feature annotation.</text>
</comment>
<evidence type="ECO:0000256" key="10">
    <source>
        <dbReference type="SAM" id="MobiDB-lite"/>
    </source>
</evidence>
<dbReference type="GO" id="GO:0016020">
    <property type="term" value="C:membrane"/>
    <property type="evidence" value="ECO:0007669"/>
    <property type="project" value="UniProtKB-SubCell"/>
</dbReference>
<reference evidence="15" key="1">
    <citation type="submission" date="2017-03" db="EMBL/GenBank/DDBJ databases">
        <authorList>
            <person name="Afonso C.L."/>
            <person name="Miller P.J."/>
            <person name="Scott M.A."/>
            <person name="Spackman E."/>
            <person name="Goraichik I."/>
            <person name="Dimitrov K.M."/>
            <person name="Suarez D.L."/>
            <person name="Swayne D.E."/>
        </authorList>
    </citation>
    <scope>NUCLEOTIDE SEQUENCE</scope>
</reference>
<evidence type="ECO:0000256" key="2">
    <source>
        <dbReference type="ARBA" id="ARBA00022536"/>
    </source>
</evidence>
<dbReference type="InterPro" id="IPR001846">
    <property type="entry name" value="VWF_type-D"/>
</dbReference>
<evidence type="ECO:0000256" key="6">
    <source>
        <dbReference type="ARBA" id="ARBA00022989"/>
    </source>
</evidence>
<dbReference type="PROSITE" id="PS50092">
    <property type="entry name" value="TSP1"/>
    <property type="match status" value="4"/>
</dbReference>
<dbReference type="EMBL" id="KY751906">
    <property type="protein sequence ID" value="AVF19964.1"/>
    <property type="molecule type" value="Genomic_DNA"/>
</dbReference>
<organism evidence="15">
    <name type="scientific">Acropora digitifera</name>
    <name type="common">Staghorn coral</name>
    <dbReference type="NCBI Taxonomy" id="70779"/>
    <lineage>
        <taxon>Eukaryota</taxon>
        <taxon>Metazoa</taxon>
        <taxon>Cnidaria</taxon>
        <taxon>Anthozoa</taxon>
        <taxon>Hexacorallia</taxon>
        <taxon>Scleractinia</taxon>
        <taxon>Astrocoeniina</taxon>
        <taxon>Acroporidae</taxon>
        <taxon>Acropora</taxon>
    </lineage>
</organism>
<dbReference type="PROSITE" id="PS51233">
    <property type="entry name" value="VWFD"/>
    <property type="match status" value="1"/>
</dbReference>
<dbReference type="SMART" id="SM00181">
    <property type="entry name" value="EGF"/>
    <property type="match status" value="2"/>
</dbReference>
<dbReference type="Pfam" id="PF00094">
    <property type="entry name" value="VWD"/>
    <property type="match status" value="1"/>
</dbReference>
<evidence type="ECO:0000313" key="15">
    <source>
        <dbReference type="EMBL" id="AVF19964.1"/>
    </source>
</evidence>
<dbReference type="InterPro" id="IPR018097">
    <property type="entry name" value="EGF_Ca-bd_CS"/>
</dbReference>
<protein>
    <submittedName>
        <fullName evidence="15">Mucin4-like protein</fullName>
    </submittedName>
</protein>
<dbReference type="SUPFAM" id="SSF82895">
    <property type="entry name" value="TSP-1 type 1 repeat"/>
    <property type="match status" value="4"/>
</dbReference>
<feature type="region of interest" description="Disordered" evidence="10">
    <location>
        <begin position="161"/>
        <end position="196"/>
    </location>
</feature>
<dbReference type="SUPFAM" id="SSF57184">
    <property type="entry name" value="Growth factor receptor domain"/>
    <property type="match status" value="1"/>
</dbReference>
<dbReference type="PROSITE" id="PS50856">
    <property type="entry name" value="AMOP"/>
    <property type="match status" value="1"/>
</dbReference>
<evidence type="ECO:0000259" key="11">
    <source>
        <dbReference type="PROSITE" id="PS50026"/>
    </source>
</evidence>
<dbReference type="InterPro" id="IPR000884">
    <property type="entry name" value="TSP1_rpt"/>
</dbReference>
<dbReference type="AlphaFoldDB" id="A0A2L1TH26"/>
<dbReference type="Pfam" id="PF00090">
    <property type="entry name" value="TSP_1"/>
    <property type="match status" value="4"/>
</dbReference>
<evidence type="ECO:0000256" key="9">
    <source>
        <dbReference type="PROSITE-ProRule" id="PRU00076"/>
    </source>
</evidence>
<accession>A0A2L1TH26</accession>
<dbReference type="Pfam" id="PF12662">
    <property type="entry name" value="cEGF"/>
    <property type="match status" value="1"/>
</dbReference>
<dbReference type="FunFam" id="2.20.100.10:FF:000002">
    <property type="entry name" value="Unc-5 netrin receptor C"/>
    <property type="match status" value="1"/>
</dbReference>
<dbReference type="InterPro" id="IPR051495">
    <property type="entry name" value="Epithelial_Barrier/Signaling"/>
</dbReference>
<dbReference type="PROSITE" id="PS51220">
    <property type="entry name" value="NIDO"/>
    <property type="match status" value="1"/>
</dbReference>
<dbReference type="PROSITE" id="PS01186">
    <property type="entry name" value="EGF_2"/>
    <property type="match status" value="2"/>
</dbReference>
<dbReference type="SMART" id="SM00209">
    <property type="entry name" value="TSP1"/>
    <property type="match status" value="4"/>
</dbReference>
<evidence type="ECO:0000256" key="8">
    <source>
        <dbReference type="ARBA" id="ARBA00023157"/>
    </source>
</evidence>
<feature type="domain" description="VWFD" evidence="14">
    <location>
        <begin position="770"/>
        <end position="964"/>
    </location>
</feature>
<dbReference type="InterPro" id="IPR003886">
    <property type="entry name" value="NIDO_dom"/>
</dbReference>
<keyword evidence="6" id="KW-1133">Transmembrane helix</keyword>
<keyword evidence="4" id="KW-0677">Repeat</keyword>
<sequence length="1131" mass="124016">MEYNLLFQWCAREPEFKQFLAQSVSDRCFGNGSCGVESADPEVFIFPGFPVVNSPLLVRFYVRLQVNSSVSVVLERTVLTSILDRVLENLTAEFGVQFSVDGGFTEWSPFGPCSTSCGPGIQVRFRNCTNPPPINNGSDCVGPRTEANPCNNGPCPDTTALPDTTAPLDTTAGPDTTAPLDTTAGPDTTSAPQPTIPTGLCGFIRRQPLPEDNLNALNFTLSNFTVERWCAREPEFKQFLAQSVSDRCFGNGSCGVESGNPEVFIFPGFPVVNSPLLVRFYVRLQVNSNVSVVLERTVLTSILDRVLENLTAEFGVQFSVDGGFTEWSPFGPCSTSCGPGIQVRFRNCTNPPPINNGSDCVGPRNETRPCNNGPCPIDGNFTQWEIWSGCSVTCGKGVQRRFRSCTKPPPSSGGQDCIGDRLETRECLKPPCPVDGNFTEWGAWSKCSQTCENGTQVRFRSCTNPPPAFGGRDCMGPTNETRACNDGPCPGGLPVPSSDDAFEQPINTSKVFYRIYSKFSRRDRDVLDRANHDVRRFQTSVPQFEAQWVLVVTWLQLYPPTFPGVRLSNSFQVVLITDGQHTFSLFNYPENGIQWSTPTGSSGTVNIQNIDQMMGNTNLTGVWFFRLEVNPILSSAGKKCNEWSRQRTGRISPTLPPCPCLFGQATLDKRYFVDYNQTVSKRGNGTICAYSLPSGSRRWVQQCCYTDLPSGGKVLSLSPPESGGPYLIALPGSPLISDADGHEFCCSSSLCSLYYNRRRPRSCIGYTLRRRGLIFGDPHFTTLDNTTYTFNGLGEYTIVAIDDETFEMQARTARTSGRGLGTAFSAAAAKERGTATVEARINQKAGDLEVLIAGKPFNISTITTTGTNIPDGNITLVRDSNGSITALFPSNIAFTFTDVEGTLAIAFEAPEDFKNRTKGLLGTWNDDPSDDFVTPDDINECTTHRHKCSQICHNLDGSYTCSCQPGFNLSPDQTTCEDIDECGLINEAHCEGSLEICINTMGSFRCECQDGFHRVNDTCQESLPSTNGPTGTTGIVASSVSIALTIKDADLHEWQARLFRMFMDAVAEVVVDYCKGNANGNCYGNAVIAKRKYRRIAKQQRKTNNFDLRQWSGARERTIYSGFTNSKSARL</sequence>
<evidence type="ECO:0000259" key="14">
    <source>
        <dbReference type="PROSITE" id="PS51233"/>
    </source>
</evidence>
<evidence type="ECO:0000256" key="5">
    <source>
        <dbReference type="ARBA" id="ARBA00022837"/>
    </source>
</evidence>
<dbReference type="SMART" id="SM00539">
    <property type="entry name" value="NIDO"/>
    <property type="match status" value="1"/>
</dbReference>
<dbReference type="Gene3D" id="2.10.25.10">
    <property type="entry name" value="Laminin"/>
    <property type="match status" value="2"/>
</dbReference>
<feature type="domain" description="EGF-like" evidence="11">
    <location>
        <begin position="978"/>
        <end position="1020"/>
    </location>
</feature>
<evidence type="ECO:0000259" key="12">
    <source>
        <dbReference type="PROSITE" id="PS50856"/>
    </source>
</evidence>
<dbReference type="PANTHER" id="PTHR13802:SF52">
    <property type="entry name" value="MUCIN-4"/>
    <property type="match status" value="1"/>
</dbReference>
<dbReference type="InterPro" id="IPR005533">
    <property type="entry name" value="AMOP_dom"/>
</dbReference>
<dbReference type="SMR" id="A0A2L1TH26"/>
<evidence type="ECO:0000256" key="7">
    <source>
        <dbReference type="ARBA" id="ARBA00023136"/>
    </source>
</evidence>
<evidence type="ECO:0000259" key="13">
    <source>
        <dbReference type="PROSITE" id="PS51220"/>
    </source>
</evidence>
<dbReference type="InterPro" id="IPR009030">
    <property type="entry name" value="Growth_fac_rcpt_cys_sf"/>
</dbReference>
<dbReference type="InterPro" id="IPR036383">
    <property type="entry name" value="TSP1_rpt_sf"/>
</dbReference>
<dbReference type="FunFam" id="2.20.100.10:FF:000007">
    <property type="entry name" value="Thrombospondin 1"/>
    <property type="match status" value="1"/>
</dbReference>
<dbReference type="PANTHER" id="PTHR13802">
    <property type="entry name" value="MUCIN 4-RELATED"/>
    <property type="match status" value="1"/>
</dbReference>
<dbReference type="FunFam" id="2.10.25.10:FF:000010">
    <property type="entry name" value="Pro-epidermal growth factor"/>
    <property type="match status" value="1"/>
</dbReference>
<comment type="subcellular location">
    <subcellularLocation>
        <location evidence="1">Membrane</location>
        <topology evidence="1">Single-pass membrane protein</topology>
    </subcellularLocation>
</comment>
<dbReference type="PROSITE" id="PS01187">
    <property type="entry name" value="EGF_CA"/>
    <property type="match status" value="1"/>
</dbReference>
<feature type="domain" description="NIDO" evidence="13">
    <location>
        <begin position="496"/>
        <end position="630"/>
    </location>
</feature>
<dbReference type="GO" id="GO:0007160">
    <property type="term" value="P:cell-matrix adhesion"/>
    <property type="evidence" value="ECO:0007669"/>
    <property type="project" value="InterPro"/>
</dbReference>
<proteinExistence type="predicted"/>
<dbReference type="SMART" id="SM00216">
    <property type="entry name" value="VWD"/>
    <property type="match status" value="1"/>
</dbReference>
<dbReference type="InterPro" id="IPR000152">
    <property type="entry name" value="EGF-type_Asp/Asn_hydroxyl_site"/>
</dbReference>
<dbReference type="CDD" id="cd00054">
    <property type="entry name" value="EGF_CA"/>
    <property type="match status" value="2"/>
</dbReference>
<dbReference type="GO" id="GO:0005509">
    <property type="term" value="F:calcium ion binding"/>
    <property type="evidence" value="ECO:0007669"/>
    <property type="project" value="InterPro"/>
</dbReference>
<dbReference type="FunFam" id="2.20.100.10:FF:000001">
    <property type="entry name" value="semaphorin-5A isoform X1"/>
    <property type="match status" value="2"/>
</dbReference>
<keyword evidence="2 9" id="KW-0245">EGF-like domain</keyword>
<keyword evidence="5" id="KW-0106">Calcium</keyword>
<evidence type="ECO:0000256" key="1">
    <source>
        <dbReference type="ARBA" id="ARBA00004167"/>
    </source>
</evidence>
<keyword evidence="3" id="KW-0812">Transmembrane</keyword>